<evidence type="ECO:0000256" key="1">
    <source>
        <dbReference type="SAM" id="SignalP"/>
    </source>
</evidence>
<sequence>MWALGVTAHILLGGTMPFEDDDRTAVPADPQGQVQFLGEPWPSVSSLAPHFIDRLPTADPGARMTDCRP</sequence>
<keyword evidence="3" id="KW-1185">Reference proteome</keyword>
<dbReference type="SUPFAM" id="SSF56112">
    <property type="entry name" value="Protein kinase-like (PK-like)"/>
    <property type="match status" value="1"/>
</dbReference>
<name>A0AA40HE73_CNENI</name>
<feature type="chain" id="PRO_5041311957" description="Protein kinase domain-containing protein" evidence="1">
    <location>
        <begin position="18"/>
        <end position="69"/>
    </location>
</feature>
<protein>
    <recommendedName>
        <fullName evidence="4">Protein kinase domain-containing protein</fullName>
    </recommendedName>
</protein>
<evidence type="ECO:0008006" key="4">
    <source>
        <dbReference type="Google" id="ProtNLM"/>
    </source>
</evidence>
<gene>
    <name evidence="2" type="ORF">QTO34_009817</name>
</gene>
<reference evidence="2" key="1">
    <citation type="submission" date="2023-06" db="EMBL/GenBank/DDBJ databases">
        <title>Reference genome for the Northern bat (Eptesicus nilssonii), a most northern bat species.</title>
        <authorList>
            <person name="Laine V.N."/>
            <person name="Pulliainen A.T."/>
            <person name="Lilley T.M."/>
        </authorList>
    </citation>
    <scope>NUCLEOTIDE SEQUENCE</scope>
    <source>
        <strain evidence="2">BLF_Eptnil</strain>
        <tissue evidence="2">Kidney</tissue>
    </source>
</reference>
<dbReference type="InterPro" id="IPR011009">
    <property type="entry name" value="Kinase-like_dom_sf"/>
</dbReference>
<dbReference type="Gene3D" id="1.10.510.10">
    <property type="entry name" value="Transferase(Phosphotransferase) domain 1"/>
    <property type="match status" value="1"/>
</dbReference>
<accession>A0AA40HE73</accession>
<feature type="signal peptide" evidence="1">
    <location>
        <begin position="1"/>
        <end position="17"/>
    </location>
</feature>
<evidence type="ECO:0000313" key="3">
    <source>
        <dbReference type="Proteomes" id="UP001177744"/>
    </source>
</evidence>
<evidence type="ECO:0000313" key="2">
    <source>
        <dbReference type="EMBL" id="KAK1329635.1"/>
    </source>
</evidence>
<keyword evidence="1" id="KW-0732">Signal</keyword>
<proteinExistence type="predicted"/>
<organism evidence="2 3">
    <name type="scientific">Cnephaeus nilssonii</name>
    <name type="common">Northern bat</name>
    <name type="synonym">Eptesicus nilssonii</name>
    <dbReference type="NCBI Taxonomy" id="3371016"/>
    <lineage>
        <taxon>Eukaryota</taxon>
        <taxon>Metazoa</taxon>
        <taxon>Chordata</taxon>
        <taxon>Craniata</taxon>
        <taxon>Vertebrata</taxon>
        <taxon>Euteleostomi</taxon>
        <taxon>Mammalia</taxon>
        <taxon>Eutheria</taxon>
        <taxon>Laurasiatheria</taxon>
        <taxon>Chiroptera</taxon>
        <taxon>Yangochiroptera</taxon>
        <taxon>Vespertilionidae</taxon>
        <taxon>Cnephaeus</taxon>
    </lineage>
</organism>
<dbReference type="EMBL" id="JAULJE010000021">
    <property type="protein sequence ID" value="KAK1329635.1"/>
    <property type="molecule type" value="Genomic_DNA"/>
</dbReference>
<dbReference type="Proteomes" id="UP001177744">
    <property type="component" value="Unassembled WGS sequence"/>
</dbReference>
<dbReference type="AlphaFoldDB" id="A0AA40HE73"/>
<comment type="caution">
    <text evidence="2">The sequence shown here is derived from an EMBL/GenBank/DDBJ whole genome shotgun (WGS) entry which is preliminary data.</text>
</comment>